<dbReference type="InterPro" id="IPR000182">
    <property type="entry name" value="GNAT_dom"/>
</dbReference>
<dbReference type="EMBL" id="JAUEOZ010000001">
    <property type="protein sequence ID" value="MDN2481262.1"/>
    <property type="molecule type" value="Genomic_DNA"/>
</dbReference>
<feature type="domain" description="N-acetyltransferase" evidence="1">
    <location>
        <begin position="51"/>
        <end position="196"/>
    </location>
</feature>
<keyword evidence="3" id="KW-1185">Reference proteome</keyword>
<dbReference type="SUPFAM" id="SSF55729">
    <property type="entry name" value="Acyl-CoA N-acyltransferases (Nat)"/>
    <property type="match status" value="1"/>
</dbReference>
<name>A0ABT7XZU6_9VIBR</name>
<sequence length="196" mass="22328">MLSSLKDLYGRIFINHAKTPLPTPESRRKKAPIAKGITPLEPEDISWVVSEIINESGHGHFNKQFLLPVTHDNLRKQIFTTIDKGYFDLEGERINAAIFGKYINGKIVGFMWVQQTTQLEYEIAMMGVDRQYRRQGIATEFMSKVLEDIVPVTGKSVAKISLYTTSQNMLTLVRSVGFKKAKNQPEKQRTLLVRTV</sequence>
<evidence type="ECO:0000313" key="3">
    <source>
        <dbReference type="Proteomes" id="UP001169719"/>
    </source>
</evidence>
<comment type="caution">
    <text evidence="2">The sequence shown here is derived from an EMBL/GenBank/DDBJ whole genome shotgun (WGS) entry which is preliminary data.</text>
</comment>
<dbReference type="PROSITE" id="PS51186">
    <property type="entry name" value="GNAT"/>
    <property type="match status" value="1"/>
</dbReference>
<dbReference type="GO" id="GO:0016746">
    <property type="term" value="F:acyltransferase activity"/>
    <property type="evidence" value="ECO:0007669"/>
    <property type="project" value="UniProtKB-KW"/>
</dbReference>
<dbReference type="InterPro" id="IPR016181">
    <property type="entry name" value="Acyl_CoA_acyltransferase"/>
</dbReference>
<gene>
    <name evidence="2" type="ORF">QWJ08_07625</name>
</gene>
<evidence type="ECO:0000313" key="2">
    <source>
        <dbReference type="EMBL" id="MDN2481262.1"/>
    </source>
</evidence>
<dbReference type="Gene3D" id="3.40.630.30">
    <property type="match status" value="1"/>
</dbReference>
<dbReference type="Pfam" id="PF00583">
    <property type="entry name" value="Acetyltransf_1"/>
    <property type="match status" value="1"/>
</dbReference>
<protein>
    <submittedName>
        <fullName evidence="2">GNAT family N-acetyltransferase</fullName>
        <ecNumber evidence="2">2.3.1.-</ecNumber>
    </submittedName>
</protein>
<evidence type="ECO:0000259" key="1">
    <source>
        <dbReference type="PROSITE" id="PS51186"/>
    </source>
</evidence>
<keyword evidence="2" id="KW-0012">Acyltransferase</keyword>
<accession>A0ABT7XZU6</accession>
<dbReference type="RefSeq" id="WP_289961396.1">
    <property type="nucleotide sequence ID" value="NZ_JAUEOZ010000001.1"/>
</dbReference>
<dbReference type="EC" id="2.3.1.-" evidence="2"/>
<dbReference type="Proteomes" id="UP001169719">
    <property type="component" value="Unassembled WGS sequence"/>
</dbReference>
<organism evidence="2 3">
    <name type="scientific">Vibrio agarivorans</name>
    <dbReference type="NCBI Taxonomy" id="153622"/>
    <lineage>
        <taxon>Bacteria</taxon>
        <taxon>Pseudomonadati</taxon>
        <taxon>Pseudomonadota</taxon>
        <taxon>Gammaproteobacteria</taxon>
        <taxon>Vibrionales</taxon>
        <taxon>Vibrionaceae</taxon>
        <taxon>Vibrio</taxon>
    </lineage>
</organism>
<keyword evidence="2" id="KW-0808">Transferase</keyword>
<proteinExistence type="predicted"/>
<dbReference type="CDD" id="cd04301">
    <property type="entry name" value="NAT_SF"/>
    <property type="match status" value="1"/>
</dbReference>
<reference evidence="2" key="1">
    <citation type="submission" date="2024-05" db="EMBL/GenBank/DDBJ databases">
        <title>Genome Sequences of Four Agar- Degrading Marine Bacteria.</title>
        <authorList>
            <person name="Phillips E.K."/>
            <person name="Shaffer J.C."/>
            <person name="Henson M.W."/>
            <person name="Temperton B."/>
            <person name="Thrash C.J."/>
            <person name="Martin M.O."/>
        </authorList>
    </citation>
    <scope>NUCLEOTIDE SEQUENCE</scope>
    <source>
        <strain evidence="2">EKP203</strain>
    </source>
</reference>